<feature type="region of interest" description="Disordered" evidence="4">
    <location>
        <begin position="304"/>
        <end position="373"/>
    </location>
</feature>
<dbReference type="FunFam" id="1.10.10.750:FF:000003">
    <property type="entry name" value="GTPase activating protein (Evi5)"/>
    <property type="match status" value="1"/>
</dbReference>
<dbReference type="Gene3D" id="1.10.8.270">
    <property type="entry name" value="putative rabgap domain of human tbc1 domain family member 14 like domains"/>
    <property type="match status" value="1"/>
</dbReference>
<dbReference type="PROSITE" id="PS50086">
    <property type="entry name" value="TBC_RABGAP"/>
    <property type="match status" value="1"/>
</dbReference>
<organism evidence="6 7">
    <name type="scientific">Dimargaris verticillata</name>
    <dbReference type="NCBI Taxonomy" id="2761393"/>
    <lineage>
        <taxon>Eukaryota</taxon>
        <taxon>Fungi</taxon>
        <taxon>Fungi incertae sedis</taxon>
        <taxon>Zoopagomycota</taxon>
        <taxon>Kickxellomycotina</taxon>
        <taxon>Dimargaritomycetes</taxon>
        <taxon>Dimargaritales</taxon>
        <taxon>Dimargaritaceae</taxon>
        <taxon>Dimargaris</taxon>
    </lineage>
</organism>
<feature type="compositionally biased region" description="Low complexity" evidence="4">
    <location>
        <begin position="237"/>
        <end position="252"/>
    </location>
</feature>
<sequence length="1066" mass="117797">MPQVKTSAPVPPPRSTKRRSGQGKPQKAKGGNAQRKRSSTNASQQSTLTPDESDSAPSRRASSPAPPSPKLVDSTPLTPTDLANDSDSDDGQVVLATVQKRSPPLPRLPTVLDQLAKEDSSTAARPVSQIVSFNQVHVNATSRPRIISKSEYVKSPKNSPHSASRKGSMSTTESNRTSTASSPPGSDSRPQSPDQFVRPPKDLRRRSALRYSASPQPDSATVTSPIHSNRSSVTDTKVSPKPAASSPKLSVPTSPGLPSASEGQVNGLGMGLFDTKGYVASNAGLDVSSPKFRPVLETPWDDFQSDGLDADLNDAPSGLQSPGRTPKANRARPGVLLTSPQRLKEMGESSRRSEDARSIVISPRSAVDRSTDDGGLAIRLKSPLVIPASISSEIRPHTREPSARRLSAARPLVTPRTSHSGNRPSLLQTMRTGGTSGEPSLMSPDDEPLASSSYIRNFSSGINSDPHAPEAPVRSHPPARDTKQSAASLGFVNSAYGKFSSLFNRSTSDPEVPTMASTDSTDRQATTPLHSPDSPSSLAPSETSSATSGNAANVDLLLARLEAQNQTLREDPKTARMAKEAFRRSWLMLKEKAGYKSVADSPLGPLAERDDKLSSEPSLSSTTLDEEGQPAVDWQFWGNLINDYEGTVKRHSRSVARHIQQGIPPALRGTLWQLMARSKDPALEQRYVELLDQSTPAEKQIILDLPRTLPHEEFFKDPQGAGQESLFRVLKAYALHDPQVGYCQGIAFIVAPLLMNMPEEEAFCVLIRLMQGYDLREHFTPAMERLHLRLYQLERLTEEQLPLVHRHFIKEGVHTSMFASQWFMTLFAYRFPVQLVFRLFDFVFAEGIETLLKFSLVLLRAHQTQILSLHFEALMEFLTNRMLDRYIDNPTEFLREASKVTCVNSRKLKTLSQDFAAAQARQKMEESELERLRNQVQQIERENRQLQDTLQQLNQEHCDLANTLVQTKLNLTSEQEKSEQLIQDVVHLQAQLQSERDRAEANLQADMESLTQKNWELADRLAQANTQCNDMADQLAHTKMQYAESENDRAILQKKWDDLRKKVGAK</sequence>
<feature type="compositionally biased region" description="Basic and acidic residues" evidence="4">
    <location>
        <begin position="394"/>
        <end position="403"/>
    </location>
</feature>
<dbReference type="InterPro" id="IPR050302">
    <property type="entry name" value="Rab_GAP_TBC_domain"/>
</dbReference>
<reference evidence="6" key="1">
    <citation type="submission" date="2022-07" db="EMBL/GenBank/DDBJ databases">
        <title>Phylogenomic reconstructions and comparative analyses of Kickxellomycotina fungi.</title>
        <authorList>
            <person name="Reynolds N.K."/>
            <person name="Stajich J.E."/>
            <person name="Barry K."/>
            <person name="Grigoriev I.V."/>
            <person name="Crous P."/>
            <person name="Smith M.E."/>
        </authorList>
    </citation>
    <scope>NUCLEOTIDE SEQUENCE</scope>
    <source>
        <strain evidence="6">RSA 567</strain>
    </source>
</reference>
<feature type="region of interest" description="Disordered" evidence="4">
    <location>
        <begin position="391"/>
        <end position="484"/>
    </location>
</feature>
<feature type="region of interest" description="Disordered" evidence="4">
    <location>
        <begin position="598"/>
        <end position="627"/>
    </location>
</feature>
<dbReference type="InterPro" id="IPR000195">
    <property type="entry name" value="Rab-GAP-TBC_dom"/>
</dbReference>
<dbReference type="FunFam" id="1.10.472.80:FF:000027">
    <property type="entry name" value="GTPase activating protein (Evi5)"/>
    <property type="match status" value="1"/>
</dbReference>
<dbReference type="GO" id="GO:0031267">
    <property type="term" value="F:small GTPase binding"/>
    <property type="evidence" value="ECO:0007669"/>
    <property type="project" value="TreeGrafter"/>
</dbReference>
<keyword evidence="2 3" id="KW-0175">Coiled coil</keyword>
<dbReference type="OrthoDB" id="295078at2759"/>
<evidence type="ECO:0000256" key="4">
    <source>
        <dbReference type="SAM" id="MobiDB-lite"/>
    </source>
</evidence>
<dbReference type="SMART" id="SM00164">
    <property type="entry name" value="TBC"/>
    <property type="match status" value="1"/>
</dbReference>
<feature type="region of interest" description="Disordered" evidence="4">
    <location>
        <begin position="1"/>
        <end position="266"/>
    </location>
</feature>
<feature type="compositionally biased region" description="Polar residues" evidence="4">
    <location>
        <begin position="39"/>
        <end position="50"/>
    </location>
</feature>
<evidence type="ECO:0000256" key="3">
    <source>
        <dbReference type="SAM" id="Coils"/>
    </source>
</evidence>
<dbReference type="Pfam" id="PF23436">
    <property type="entry name" value="RabGap-TBC_2"/>
    <property type="match status" value="1"/>
</dbReference>
<protein>
    <submittedName>
        <fullName evidence="6">GTPase-activating protein</fullName>
    </submittedName>
</protein>
<dbReference type="PANTHER" id="PTHR47219">
    <property type="entry name" value="RAB GTPASE-ACTIVATING PROTEIN 1-LIKE"/>
    <property type="match status" value="1"/>
</dbReference>
<feature type="compositionally biased region" description="Polar residues" evidence="4">
    <location>
        <begin position="450"/>
        <end position="463"/>
    </location>
</feature>
<feature type="domain" description="Rab-GAP TBC" evidence="5">
    <location>
        <begin position="662"/>
        <end position="847"/>
    </location>
</feature>
<keyword evidence="7" id="KW-1185">Reference proteome</keyword>
<feature type="compositionally biased region" description="Basic and acidic residues" evidence="4">
    <location>
        <begin position="342"/>
        <end position="357"/>
    </location>
</feature>
<name>A0A9W8AZT5_9FUNG</name>
<feature type="compositionally biased region" description="Polar residues" evidence="4">
    <location>
        <begin position="129"/>
        <end position="142"/>
    </location>
</feature>
<dbReference type="Gene3D" id="1.10.472.80">
    <property type="entry name" value="Ypt/Rab-GAP domain of gyp1p, domain 3"/>
    <property type="match status" value="1"/>
</dbReference>
<proteinExistence type="predicted"/>
<feature type="region of interest" description="Disordered" evidence="4">
    <location>
        <begin position="502"/>
        <end position="548"/>
    </location>
</feature>
<evidence type="ECO:0000313" key="6">
    <source>
        <dbReference type="EMBL" id="KAJ1974691.1"/>
    </source>
</evidence>
<feature type="compositionally biased region" description="Polar residues" evidence="4">
    <location>
        <begin position="415"/>
        <end position="433"/>
    </location>
</feature>
<dbReference type="FunFam" id="1.10.8.270:FF:000001">
    <property type="entry name" value="TBC1 domain family member 1"/>
    <property type="match status" value="1"/>
</dbReference>
<evidence type="ECO:0000256" key="2">
    <source>
        <dbReference type="ARBA" id="ARBA00023054"/>
    </source>
</evidence>
<evidence type="ECO:0000313" key="7">
    <source>
        <dbReference type="Proteomes" id="UP001151582"/>
    </source>
</evidence>
<feature type="compositionally biased region" description="Polar residues" evidence="4">
    <location>
        <begin position="215"/>
        <end position="236"/>
    </location>
</feature>
<evidence type="ECO:0000256" key="1">
    <source>
        <dbReference type="ARBA" id="ARBA00022468"/>
    </source>
</evidence>
<accession>A0A9W8AZT5</accession>
<dbReference type="Gene3D" id="1.10.10.750">
    <property type="entry name" value="Ypt/Rab-GAP domain of gyp1p, domain 1"/>
    <property type="match status" value="1"/>
</dbReference>
<gene>
    <name evidence="6" type="primary">GYP5</name>
    <name evidence="6" type="ORF">H4R34_004621</name>
</gene>
<comment type="caution">
    <text evidence="6">The sequence shown here is derived from an EMBL/GenBank/DDBJ whole genome shotgun (WGS) entry which is preliminary data.</text>
</comment>
<feature type="compositionally biased region" description="Polar residues" evidence="4">
    <location>
        <begin position="156"/>
        <end position="194"/>
    </location>
</feature>
<dbReference type="AlphaFoldDB" id="A0A9W8AZT5"/>
<evidence type="ECO:0000259" key="5">
    <source>
        <dbReference type="PROSITE" id="PS50086"/>
    </source>
</evidence>
<dbReference type="EMBL" id="JANBQB010000619">
    <property type="protein sequence ID" value="KAJ1974691.1"/>
    <property type="molecule type" value="Genomic_DNA"/>
</dbReference>
<dbReference type="PANTHER" id="PTHR47219:SF22">
    <property type="entry name" value="RAB-GAP TBC DOMAIN-CONTAINING PROTEIN"/>
    <property type="match status" value="1"/>
</dbReference>
<dbReference type="Proteomes" id="UP001151582">
    <property type="component" value="Unassembled WGS sequence"/>
</dbReference>
<feature type="compositionally biased region" description="Low complexity" evidence="4">
    <location>
        <begin position="534"/>
        <end position="548"/>
    </location>
</feature>
<dbReference type="InterPro" id="IPR035969">
    <property type="entry name" value="Rab-GAP_TBC_sf"/>
</dbReference>
<dbReference type="GO" id="GO:0005096">
    <property type="term" value="F:GTPase activator activity"/>
    <property type="evidence" value="ECO:0007669"/>
    <property type="project" value="UniProtKB-KW"/>
</dbReference>
<feature type="compositionally biased region" description="Polar residues" evidence="4">
    <location>
        <begin position="502"/>
        <end position="529"/>
    </location>
</feature>
<dbReference type="SUPFAM" id="SSF47923">
    <property type="entry name" value="Ypt/Rab-GAP domain of gyp1p"/>
    <property type="match status" value="2"/>
</dbReference>
<feature type="coiled-coil region" evidence="3">
    <location>
        <begin position="915"/>
        <end position="1062"/>
    </location>
</feature>
<keyword evidence="1" id="KW-0343">GTPase activation</keyword>